<organism evidence="8 9">
    <name type="scientific">Hirsutella minnesotensis 3608</name>
    <dbReference type="NCBI Taxonomy" id="1043627"/>
    <lineage>
        <taxon>Eukaryota</taxon>
        <taxon>Fungi</taxon>
        <taxon>Dikarya</taxon>
        <taxon>Ascomycota</taxon>
        <taxon>Pezizomycotina</taxon>
        <taxon>Sordariomycetes</taxon>
        <taxon>Hypocreomycetidae</taxon>
        <taxon>Hypocreales</taxon>
        <taxon>Ophiocordycipitaceae</taxon>
        <taxon>Hirsutella</taxon>
    </lineage>
</organism>
<keyword evidence="5" id="KW-0732">Signal</keyword>
<evidence type="ECO:0000313" key="9">
    <source>
        <dbReference type="Proteomes" id="UP000054481"/>
    </source>
</evidence>
<name>A0A0F7ZYT2_9HYPO</name>
<keyword evidence="2" id="KW-0479">Metal-binding</keyword>
<dbReference type="PANTHER" id="PTHR11474">
    <property type="entry name" value="TYROSINASE FAMILY MEMBER"/>
    <property type="match status" value="1"/>
</dbReference>
<dbReference type="OrthoDB" id="6132182at2759"/>
<dbReference type="InterPro" id="IPR002227">
    <property type="entry name" value="Tyrosinase_Cu-bd"/>
</dbReference>
<dbReference type="Proteomes" id="UP000054481">
    <property type="component" value="Unassembled WGS sequence"/>
</dbReference>
<evidence type="ECO:0000256" key="5">
    <source>
        <dbReference type="SAM" id="SignalP"/>
    </source>
</evidence>
<reference evidence="8 9" key="1">
    <citation type="journal article" date="2014" name="Genome Biol. Evol.">
        <title>Comparative genomics and transcriptomics analyses reveal divergent lifestyle features of nematode endoparasitic fungus Hirsutella minnesotensis.</title>
        <authorList>
            <person name="Lai Y."/>
            <person name="Liu K."/>
            <person name="Zhang X."/>
            <person name="Zhang X."/>
            <person name="Li K."/>
            <person name="Wang N."/>
            <person name="Shu C."/>
            <person name="Wu Y."/>
            <person name="Wang C."/>
            <person name="Bushley K.E."/>
            <person name="Xiang M."/>
            <person name="Liu X."/>
        </authorList>
    </citation>
    <scope>NUCLEOTIDE SEQUENCE [LARGE SCALE GENOMIC DNA]</scope>
    <source>
        <strain evidence="8 9">3608</strain>
    </source>
</reference>
<dbReference type="AlphaFoldDB" id="A0A0F7ZYT2"/>
<dbReference type="InterPro" id="IPR041640">
    <property type="entry name" value="Tyrosinase_C"/>
</dbReference>
<dbReference type="Gene3D" id="2.60.310.20">
    <property type="match status" value="1"/>
</dbReference>
<dbReference type="Gene3D" id="1.10.1280.10">
    <property type="entry name" value="Di-copper center containing domain from catechol oxidase"/>
    <property type="match status" value="1"/>
</dbReference>
<proteinExistence type="predicted"/>
<dbReference type="GO" id="GO:0004497">
    <property type="term" value="F:monooxygenase activity"/>
    <property type="evidence" value="ECO:0007669"/>
    <property type="project" value="UniProtKB-KW"/>
</dbReference>
<evidence type="ECO:0000259" key="6">
    <source>
        <dbReference type="PROSITE" id="PS00497"/>
    </source>
</evidence>
<dbReference type="PANTHER" id="PTHR11474:SF32">
    <property type="entry name" value="TYROSINASE"/>
    <property type="match status" value="1"/>
</dbReference>
<accession>A0A0F7ZYT2</accession>
<keyword evidence="9" id="KW-1185">Reference proteome</keyword>
<evidence type="ECO:0000256" key="4">
    <source>
        <dbReference type="ARBA" id="ARBA00023033"/>
    </source>
</evidence>
<dbReference type="PRINTS" id="PR00092">
    <property type="entry name" value="TYROSINASE"/>
</dbReference>
<dbReference type="Pfam" id="PF18132">
    <property type="entry name" value="Tyrosinase_C"/>
    <property type="match status" value="1"/>
</dbReference>
<feature type="signal peptide" evidence="5">
    <location>
        <begin position="1"/>
        <end position="17"/>
    </location>
</feature>
<dbReference type="InterPro" id="IPR050316">
    <property type="entry name" value="Tyrosinase/Hemocyanin"/>
</dbReference>
<evidence type="ECO:0000256" key="3">
    <source>
        <dbReference type="ARBA" id="ARBA00023002"/>
    </source>
</evidence>
<dbReference type="SUPFAM" id="SSF48056">
    <property type="entry name" value="Di-copper centre-containing domain"/>
    <property type="match status" value="1"/>
</dbReference>
<keyword evidence="4" id="KW-0503">Monooxygenase</keyword>
<dbReference type="PROSITE" id="PS00497">
    <property type="entry name" value="TYROSINASE_1"/>
    <property type="match status" value="1"/>
</dbReference>
<evidence type="ECO:0000256" key="1">
    <source>
        <dbReference type="ARBA" id="ARBA00001973"/>
    </source>
</evidence>
<gene>
    <name evidence="8" type="ORF">HIM_07589</name>
</gene>
<sequence>MVLRLLLCTLGASLVLAQATGYDFGTDISHLSRRQDGTAPIVIGKLPLAPDGSVPKRLEIRQMKADRYKWDLFILALSLIQFVGQDDPLSWYQIAGIHGVPFKPWNGVLPVQGGGQSGYCTHNSVLFPMWHRPYMALFEQQVFRMANGIAGMFVNETQRRLYQQAAADFRVPYWDWSRNAPPGDTHLPGDFWKPVIAQDGPNGVQNINNPLYSYHFHPLDMDALIWDPLKQWNETKRGPDLGVSLTAPPSDNGKVNEALLTKLPEIQQRLYVLFSNYHDYNSFSNKAWAVSNNLSTLDSIESVHDVIHLYGGSKGHLTYVPLSSFDPLFFLHHAMTDRLVAIWQVLNPTAWITPMPAGETTFTALKGTIQSSSSPLTPFYASSDGTFWTSDSARSTEAFGYTYADTDPALGSSQDIRQALIAKINDWYGSASPMGNLVKAQDMGASDESQQHPWNGPLKEDGRLGSHVKLKHEQTLQDNRYTEWIANVHVNAEALNGSFVIHFFIGAPPINEDDWETAPNLGGSVGIFAMNRTTGSQFKISGAVPLTAALMRSTTGRVLADLSPEVMVPTLRESLQFRILGSDGHQVDPSSVRGLYIAVSSSNVKPPKTLVELPVWGPVEPRLELWA</sequence>
<evidence type="ECO:0000313" key="8">
    <source>
        <dbReference type="EMBL" id="KJZ73017.1"/>
    </source>
</evidence>
<keyword evidence="3" id="KW-0560">Oxidoreductase</keyword>
<evidence type="ECO:0000256" key="2">
    <source>
        <dbReference type="ARBA" id="ARBA00022723"/>
    </source>
</evidence>
<dbReference type="GO" id="GO:0046872">
    <property type="term" value="F:metal ion binding"/>
    <property type="evidence" value="ECO:0007669"/>
    <property type="project" value="UniProtKB-KW"/>
</dbReference>
<feature type="chain" id="PRO_5002526124" description="Tyrosinase copper-binding domain-containing protein" evidence="5">
    <location>
        <begin position="18"/>
        <end position="627"/>
    </location>
</feature>
<comment type="cofactor">
    <cofactor evidence="1">
        <name>Cu(2+)</name>
        <dbReference type="ChEBI" id="CHEBI:29036"/>
    </cofactor>
</comment>
<feature type="domain" description="Tyrosinase copper-binding" evidence="6">
    <location>
        <begin position="122"/>
        <end position="139"/>
    </location>
</feature>
<dbReference type="EMBL" id="KQ030539">
    <property type="protein sequence ID" value="KJZ73017.1"/>
    <property type="molecule type" value="Genomic_DNA"/>
</dbReference>
<evidence type="ECO:0000259" key="7">
    <source>
        <dbReference type="PROSITE" id="PS00498"/>
    </source>
</evidence>
<dbReference type="Pfam" id="PF00264">
    <property type="entry name" value="Tyrosinase"/>
    <property type="match status" value="1"/>
</dbReference>
<protein>
    <recommendedName>
        <fullName evidence="6 7">Tyrosinase copper-binding domain-containing protein</fullName>
    </recommendedName>
</protein>
<feature type="domain" description="Tyrosinase copper-binding" evidence="7">
    <location>
        <begin position="326"/>
        <end position="337"/>
    </location>
</feature>
<dbReference type="PROSITE" id="PS00498">
    <property type="entry name" value="TYROSINASE_2"/>
    <property type="match status" value="1"/>
</dbReference>
<dbReference type="InterPro" id="IPR008922">
    <property type="entry name" value="Di-copper_centre_dom_sf"/>
</dbReference>